<dbReference type="InterPro" id="IPR013118">
    <property type="entry name" value="Mannitol_DH_C"/>
</dbReference>
<proteinExistence type="predicted"/>
<dbReference type="Gene3D" id="3.40.50.720">
    <property type="entry name" value="NAD(P)-binding Rossmann-like Domain"/>
    <property type="match status" value="1"/>
</dbReference>
<dbReference type="Pfam" id="PF08125">
    <property type="entry name" value="Mannitol_dh_C"/>
    <property type="match status" value="1"/>
</dbReference>
<dbReference type="Pfam" id="PF01232">
    <property type="entry name" value="Mannitol_dh"/>
    <property type="match status" value="1"/>
</dbReference>
<comment type="catalytic activity">
    <reaction evidence="3">
        <text>D-mannitol 1-phosphate + NAD(+) = beta-D-fructose 6-phosphate + NADH + H(+)</text>
        <dbReference type="Rhea" id="RHEA:19661"/>
        <dbReference type="ChEBI" id="CHEBI:15378"/>
        <dbReference type="ChEBI" id="CHEBI:57540"/>
        <dbReference type="ChEBI" id="CHEBI:57634"/>
        <dbReference type="ChEBI" id="CHEBI:57945"/>
        <dbReference type="ChEBI" id="CHEBI:61381"/>
        <dbReference type="EC" id="1.1.1.17"/>
    </reaction>
</comment>
<dbReference type="InterPro" id="IPR013328">
    <property type="entry name" value="6PGD_dom2"/>
</dbReference>
<dbReference type="Gene3D" id="1.10.1040.10">
    <property type="entry name" value="N-(1-d-carboxylethyl)-l-norvaline Dehydrogenase, domain 2"/>
    <property type="match status" value="1"/>
</dbReference>
<comment type="caution">
    <text evidence="6">The sequence shown here is derived from an EMBL/GenBank/DDBJ whole genome shotgun (WGS) entry which is preliminary data.</text>
</comment>
<sequence>MIGMALAVHFGAGKIGRGFIANLLHQTGYHVVFADVVQETIDKLKKEQQYTLFLIDHNYDEQLIDDVDAYSTINEADKVVDAIQEAEVVTTSVMATNLDKVAPLIAKGLKRRVGSHKPKITVMACENAMMGTNILVKAMLATGEITTDELNEVGVYPNTAVDRVVFDGHHHGKDGIEIGDAYELAIEKNKLADTNTQPIKNAEYVENLEMYLQRKIYMINCGHAISAYLGQANGYKTVQEVLKDPQLLEQVKTAMMESAGALEKKYGFEHTTLVTYMNKMFVKRMTTPGLSDPVERVGREPIRKLAANDRIIGPALQCEAYKLANDHLLHGAAYGFHFQNPDDQQAVEIQTSIEQNGIKETVAKYTQQPVDSRIVAVISDNYEQISKG</sequence>
<dbReference type="EMBL" id="AZCU01000017">
    <property type="protein sequence ID" value="KRK23211.1"/>
    <property type="molecule type" value="Genomic_DNA"/>
</dbReference>
<dbReference type="SUPFAM" id="SSF51735">
    <property type="entry name" value="NAD(P)-binding Rossmann-fold domains"/>
    <property type="match status" value="1"/>
</dbReference>
<dbReference type="GO" id="GO:0019592">
    <property type="term" value="P:mannitol catabolic process"/>
    <property type="evidence" value="ECO:0007669"/>
    <property type="project" value="TreeGrafter"/>
</dbReference>
<dbReference type="GO" id="GO:0005829">
    <property type="term" value="C:cytosol"/>
    <property type="evidence" value="ECO:0007669"/>
    <property type="project" value="TreeGrafter"/>
</dbReference>
<feature type="domain" description="Mannitol dehydrogenase N-terminal" evidence="4">
    <location>
        <begin position="7"/>
        <end position="195"/>
    </location>
</feature>
<evidence type="ECO:0000256" key="2">
    <source>
        <dbReference type="ARBA" id="ARBA00023027"/>
    </source>
</evidence>
<dbReference type="PANTHER" id="PTHR30524">
    <property type="entry name" value="MANNITOL-1-PHOSPHATE 5-DEHYDROGENASE"/>
    <property type="match status" value="1"/>
</dbReference>
<name>A0A837R6V2_LACPE</name>
<evidence type="ECO:0000259" key="4">
    <source>
        <dbReference type="Pfam" id="PF01232"/>
    </source>
</evidence>
<evidence type="ECO:0000256" key="3">
    <source>
        <dbReference type="ARBA" id="ARBA00048615"/>
    </source>
</evidence>
<feature type="domain" description="Mannitol dehydrogenase C-terminal" evidence="5">
    <location>
        <begin position="207"/>
        <end position="384"/>
    </location>
</feature>
<evidence type="ECO:0000256" key="1">
    <source>
        <dbReference type="ARBA" id="ARBA00023002"/>
    </source>
</evidence>
<dbReference type="InterPro" id="IPR000669">
    <property type="entry name" value="Mannitol_DH"/>
</dbReference>
<dbReference type="InterPro" id="IPR008927">
    <property type="entry name" value="6-PGluconate_DH-like_C_sf"/>
</dbReference>
<accession>A0A837R6V2</accession>
<dbReference type="PANTHER" id="PTHR30524:SF0">
    <property type="entry name" value="ALTRONATE OXIDOREDUCTASE-RELATED"/>
    <property type="match status" value="1"/>
</dbReference>
<dbReference type="GO" id="GO:0008926">
    <property type="term" value="F:mannitol-1-phosphate 5-dehydrogenase activity"/>
    <property type="evidence" value="ECO:0007669"/>
    <property type="project" value="UniProtKB-EC"/>
</dbReference>
<dbReference type="InterPro" id="IPR013131">
    <property type="entry name" value="Mannitol_DH_N"/>
</dbReference>
<keyword evidence="1" id="KW-0560">Oxidoreductase</keyword>
<reference evidence="6 7" key="1">
    <citation type="journal article" date="2015" name="Genome Announc.">
        <title>Expanding the biotechnology potential of lactobacilli through comparative genomics of 213 strains and associated genera.</title>
        <authorList>
            <person name="Sun Z."/>
            <person name="Harris H.M."/>
            <person name="McCann A."/>
            <person name="Guo C."/>
            <person name="Argimon S."/>
            <person name="Zhang W."/>
            <person name="Yang X."/>
            <person name="Jeffery I.B."/>
            <person name="Cooney J.C."/>
            <person name="Kagawa T.F."/>
            <person name="Liu W."/>
            <person name="Song Y."/>
            <person name="Salvetti E."/>
            <person name="Wrobel A."/>
            <person name="Rasinkangas P."/>
            <person name="Parkhill J."/>
            <person name="Rea M.C."/>
            <person name="O'Sullivan O."/>
            <person name="Ritari J."/>
            <person name="Douillard F.P."/>
            <person name="Paul Ross R."/>
            <person name="Yang R."/>
            <person name="Briner A.E."/>
            <person name="Felis G.E."/>
            <person name="de Vos W.M."/>
            <person name="Barrangou R."/>
            <person name="Klaenhammer T.R."/>
            <person name="Caufield P.W."/>
            <person name="Cui Y."/>
            <person name="Zhang H."/>
            <person name="O'Toole P.W."/>
        </authorList>
    </citation>
    <scope>NUCLEOTIDE SEQUENCE [LARGE SCALE GENOMIC DNA]</scope>
    <source>
        <strain evidence="6 7">DSM 20314</strain>
    </source>
</reference>
<evidence type="ECO:0000313" key="6">
    <source>
        <dbReference type="EMBL" id="KRK23211.1"/>
    </source>
</evidence>
<gene>
    <name evidence="6" type="ORF">FD24_GL001146</name>
</gene>
<dbReference type="Proteomes" id="UP000051020">
    <property type="component" value="Unassembled WGS sequence"/>
</dbReference>
<evidence type="ECO:0000259" key="5">
    <source>
        <dbReference type="Pfam" id="PF08125"/>
    </source>
</evidence>
<dbReference type="PRINTS" id="PR00084">
    <property type="entry name" value="MTLDHDRGNASE"/>
</dbReference>
<dbReference type="AlphaFoldDB" id="A0A837R6V2"/>
<organism evidence="6 7">
    <name type="scientific">Lactiplantibacillus pentosus DSM 20314</name>
    <dbReference type="NCBI Taxonomy" id="1423791"/>
    <lineage>
        <taxon>Bacteria</taxon>
        <taxon>Bacillati</taxon>
        <taxon>Bacillota</taxon>
        <taxon>Bacilli</taxon>
        <taxon>Lactobacillales</taxon>
        <taxon>Lactobacillaceae</taxon>
        <taxon>Lactiplantibacillus</taxon>
    </lineage>
</organism>
<dbReference type="InterPro" id="IPR036291">
    <property type="entry name" value="NAD(P)-bd_dom_sf"/>
</dbReference>
<protein>
    <submittedName>
        <fullName evidence="6">Mannitol dehydrogenase-like protein</fullName>
    </submittedName>
</protein>
<dbReference type="SUPFAM" id="SSF48179">
    <property type="entry name" value="6-phosphogluconate dehydrogenase C-terminal domain-like"/>
    <property type="match status" value="1"/>
</dbReference>
<evidence type="ECO:0000313" key="7">
    <source>
        <dbReference type="Proteomes" id="UP000051020"/>
    </source>
</evidence>
<keyword evidence="2" id="KW-0520">NAD</keyword>